<dbReference type="PANTHER" id="PTHR30543">
    <property type="entry name" value="CHROMATE REDUCTASE"/>
    <property type="match status" value="1"/>
</dbReference>
<protein>
    <submittedName>
        <fullName evidence="2">NAD(P)H-dependent FMN reductase</fullName>
    </submittedName>
</protein>
<dbReference type="InterPro" id="IPR005025">
    <property type="entry name" value="FMN_Rdtase-like_dom"/>
</dbReference>
<dbReference type="Gene3D" id="3.40.50.360">
    <property type="match status" value="1"/>
</dbReference>
<name>A0ABT9RXZ6_9MICC</name>
<comment type="caution">
    <text evidence="2">The sequence shown here is derived from an EMBL/GenBank/DDBJ whole genome shotgun (WGS) entry which is preliminary data.</text>
</comment>
<gene>
    <name evidence="2" type="ORF">J2X98_003734</name>
</gene>
<keyword evidence="3" id="KW-1185">Reference proteome</keyword>
<dbReference type="InterPro" id="IPR029039">
    <property type="entry name" value="Flavoprotein-like_sf"/>
</dbReference>
<dbReference type="EMBL" id="JAUSRE010000023">
    <property type="protein sequence ID" value="MDP9890122.1"/>
    <property type="molecule type" value="Genomic_DNA"/>
</dbReference>
<evidence type="ECO:0000313" key="3">
    <source>
        <dbReference type="Proteomes" id="UP001226577"/>
    </source>
</evidence>
<feature type="domain" description="NADPH-dependent FMN reductase-like" evidence="1">
    <location>
        <begin position="4"/>
        <end position="150"/>
    </location>
</feature>
<organism evidence="2 3">
    <name type="scientific">Pseudarthrobacter enclensis</name>
    <dbReference type="NCBI Taxonomy" id="993070"/>
    <lineage>
        <taxon>Bacteria</taxon>
        <taxon>Bacillati</taxon>
        <taxon>Actinomycetota</taxon>
        <taxon>Actinomycetes</taxon>
        <taxon>Micrococcales</taxon>
        <taxon>Micrococcaceae</taxon>
        <taxon>Pseudarthrobacter</taxon>
    </lineage>
</organism>
<reference evidence="2 3" key="1">
    <citation type="submission" date="2023-07" db="EMBL/GenBank/DDBJ databases">
        <title>Sorghum-associated microbial communities from plants grown in Nebraska, USA.</title>
        <authorList>
            <person name="Schachtman D."/>
        </authorList>
    </citation>
    <scope>NUCLEOTIDE SEQUENCE [LARGE SCALE GENOMIC DNA]</scope>
    <source>
        <strain evidence="2 3">CC222</strain>
    </source>
</reference>
<dbReference type="InterPro" id="IPR050712">
    <property type="entry name" value="NAD(P)H-dep_reductase"/>
</dbReference>
<dbReference type="Pfam" id="PF03358">
    <property type="entry name" value="FMN_red"/>
    <property type="match status" value="1"/>
</dbReference>
<evidence type="ECO:0000259" key="1">
    <source>
        <dbReference type="Pfam" id="PF03358"/>
    </source>
</evidence>
<sequence>MMKVKIGIIAGSTRPGRAGRAVADWVYQQASECAGDAAFELIDVADYGLPLLDEPLPPSLGQYSNEHTKTWAEAITAFDGYIFVTGEYNHSVPGALKNAIDFLYSEWNNKSAGFVSYGSAGGIRAVEHLRLIAAELQMADVRAQVALPLASEFTNYTDFAPTEQATQALGPLLDQVEAWARALKTLRTKPGA</sequence>
<proteinExistence type="predicted"/>
<dbReference type="PANTHER" id="PTHR30543:SF21">
    <property type="entry name" value="NAD(P)H-DEPENDENT FMN REDUCTASE LOT6"/>
    <property type="match status" value="1"/>
</dbReference>
<dbReference type="SUPFAM" id="SSF52218">
    <property type="entry name" value="Flavoproteins"/>
    <property type="match status" value="1"/>
</dbReference>
<evidence type="ECO:0000313" key="2">
    <source>
        <dbReference type="EMBL" id="MDP9890122.1"/>
    </source>
</evidence>
<dbReference type="Proteomes" id="UP001226577">
    <property type="component" value="Unassembled WGS sequence"/>
</dbReference>
<accession>A0ABT9RXZ6</accession>
<dbReference type="RefSeq" id="WP_307311008.1">
    <property type="nucleotide sequence ID" value="NZ_JAUSRE010000023.1"/>
</dbReference>